<name>A0A518DN90_9BACT</name>
<evidence type="ECO:0000256" key="2">
    <source>
        <dbReference type="ARBA" id="ARBA00005992"/>
    </source>
</evidence>
<protein>
    <submittedName>
        <fullName evidence="11">Uncharacterized protein</fullName>
    </submittedName>
</protein>
<evidence type="ECO:0000256" key="4">
    <source>
        <dbReference type="ARBA" id="ARBA00022960"/>
    </source>
</evidence>
<evidence type="ECO:0000256" key="6">
    <source>
        <dbReference type="ARBA" id="ARBA00023316"/>
    </source>
</evidence>
<evidence type="ECO:0000313" key="11">
    <source>
        <dbReference type="EMBL" id="QDU93302.1"/>
    </source>
</evidence>
<dbReference type="InterPro" id="IPR036779">
    <property type="entry name" value="LysM_dom_sf"/>
</dbReference>
<dbReference type="OrthoDB" id="9787225at2"/>
<sequence length="404" mass="43656">MNTFKTAAVVVLLLGVLYGVYVVLNQPEQDINEDPDYLAHGVPSMDIDTGQMVDPTQLTPFDPTSAFADASPAYPPQAAPASAFEDPSQPPAYGGSPSSSPSSMTPPDLVESSPYPTTHLADESPAQPPTQPPVQPPSTGAMASYTDAASPPSAYAPESGLMDATEPGSRPQDSHAAPGEPIKQHNLSLALSESRQLIDSGEFSEALARLTIYYHSPDLNKEEHNTLLEWLNLLATKVIYSQEHHLEEPYITQPGDNLETIARLYDVPPLLLYNINRDVIGDPTTLAPQTTLKVVRGPFYARVNISRRKLTLFVQQHFAGEFDVEIGQGPSPRPGQYYVINKLPKNDARNPYGQWNLQISGDGMAIHGASPTAPPENGCIGLTPSDAEDVQGILSRNSKVEILR</sequence>
<evidence type="ECO:0000259" key="10">
    <source>
        <dbReference type="PROSITE" id="PS52029"/>
    </source>
</evidence>
<evidence type="ECO:0000256" key="3">
    <source>
        <dbReference type="ARBA" id="ARBA00022679"/>
    </source>
</evidence>
<feature type="compositionally biased region" description="Pro residues" evidence="8">
    <location>
        <begin position="126"/>
        <end position="136"/>
    </location>
</feature>
<evidence type="ECO:0000259" key="9">
    <source>
        <dbReference type="PROSITE" id="PS51782"/>
    </source>
</evidence>
<proteinExistence type="inferred from homology"/>
<feature type="active site" description="Nucleophile" evidence="7">
    <location>
        <position position="379"/>
    </location>
</feature>
<comment type="similarity">
    <text evidence="2">Belongs to the YkuD family.</text>
</comment>
<dbReference type="InterPro" id="IPR018392">
    <property type="entry name" value="LysM"/>
</dbReference>
<evidence type="ECO:0000256" key="1">
    <source>
        <dbReference type="ARBA" id="ARBA00004752"/>
    </source>
</evidence>
<feature type="active site" description="Proton donor/acceptor" evidence="7">
    <location>
        <position position="367"/>
    </location>
</feature>
<dbReference type="KEGG" id="lcre:Pla8534_10820"/>
<dbReference type="Proteomes" id="UP000317648">
    <property type="component" value="Chromosome"/>
</dbReference>
<dbReference type="PROSITE" id="PS51782">
    <property type="entry name" value="LYSM"/>
    <property type="match status" value="1"/>
</dbReference>
<keyword evidence="4 7" id="KW-0133">Cell shape</keyword>
<accession>A0A518DN90</accession>
<feature type="region of interest" description="Disordered" evidence="8">
    <location>
        <begin position="48"/>
        <end position="180"/>
    </location>
</feature>
<dbReference type="RefSeq" id="WP_145049994.1">
    <property type="nucleotide sequence ID" value="NZ_CP036433.1"/>
</dbReference>
<dbReference type="GO" id="GO:0004180">
    <property type="term" value="F:carboxypeptidase activity"/>
    <property type="evidence" value="ECO:0007669"/>
    <property type="project" value="UniProtKB-ARBA"/>
</dbReference>
<keyword evidence="3" id="KW-0808">Transferase</keyword>
<dbReference type="GO" id="GO:0008360">
    <property type="term" value="P:regulation of cell shape"/>
    <property type="evidence" value="ECO:0007669"/>
    <property type="project" value="UniProtKB-UniRule"/>
</dbReference>
<organism evidence="11 12">
    <name type="scientific">Lignipirellula cremea</name>
    <dbReference type="NCBI Taxonomy" id="2528010"/>
    <lineage>
        <taxon>Bacteria</taxon>
        <taxon>Pseudomonadati</taxon>
        <taxon>Planctomycetota</taxon>
        <taxon>Planctomycetia</taxon>
        <taxon>Pirellulales</taxon>
        <taxon>Pirellulaceae</taxon>
        <taxon>Lignipirellula</taxon>
    </lineage>
</organism>
<dbReference type="GO" id="GO:0016740">
    <property type="term" value="F:transferase activity"/>
    <property type="evidence" value="ECO:0007669"/>
    <property type="project" value="UniProtKB-KW"/>
</dbReference>
<gene>
    <name evidence="11" type="ORF">Pla8534_10820</name>
</gene>
<feature type="compositionally biased region" description="Low complexity" evidence="8">
    <location>
        <begin position="143"/>
        <end position="157"/>
    </location>
</feature>
<feature type="compositionally biased region" description="Low complexity" evidence="8">
    <location>
        <begin position="91"/>
        <end position="107"/>
    </location>
</feature>
<dbReference type="CDD" id="cd16913">
    <property type="entry name" value="YkuD_like"/>
    <property type="match status" value="1"/>
</dbReference>
<dbReference type="InterPro" id="IPR005490">
    <property type="entry name" value="LD_TPept_cat_dom"/>
</dbReference>
<dbReference type="CDD" id="cd00118">
    <property type="entry name" value="LysM"/>
    <property type="match status" value="1"/>
</dbReference>
<keyword evidence="5 7" id="KW-0573">Peptidoglycan synthesis</keyword>
<dbReference type="UniPathway" id="UPA00219"/>
<feature type="domain" description="L,D-TPase catalytic" evidence="10">
    <location>
        <begin position="299"/>
        <end position="403"/>
    </location>
</feature>
<keyword evidence="12" id="KW-1185">Reference proteome</keyword>
<reference evidence="11 12" key="1">
    <citation type="submission" date="2019-02" db="EMBL/GenBank/DDBJ databases">
        <title>Deep-cultivation of Planctomycetes and their phenomic and genomic characterization uncovers novel biology.</title>
        <authorList>
            <person name="Wiegand S."/>
            <person name="Jogler M."/>
            <person name="Boedeker C."/>
            <person name="Pinto D."/>
            <person name="Vollmers J."/>
            <person name="Rivas-Marin E."/>
            <person name="Kohn T."/>
            <person name="Peeters S.H."/>
            <person name="Heuer A."/>
            <person name="Rast P."/>
            <person name="Oberbeckmann S."/>
            <person name="Bunk B."/>
            <person name="Jeske O."/>
            <person name="Meyerdierks A."/>
            <person name="Storesund J.E."/>
            <person name="Kallscheuer N."/>
            <person name="Luecker S."/>
            <person name="Lage O.M."/>
            <person name="Pohl T."/>
            <person name="Merkel B.J."/>
            <person name="Hornburger P."/>
            <person name="Mueller R.-W."/>
            <person name="Bruemmer F."/>
            <person name="Labrenz M."/>
            <person name="Spormann A.M."/>
            <person name="Op den Camp H."/>
            <person name="Overmann J."/>
            <person name="Amann R."/>
            <person name="Jetten M.S.M."/>
            <person name="Mascher T."/>
            <person name="Medema M.H."/>
            <person name="Devos D.P."/>
            <person name="Kaster A.-K."/>
            <person name="Ovreas L."/>
            <person name="Rohde M."/>
            <person name="Galperin M.Y."/>
            <person name="Jogler C."/>
        </authorList>
    </citation>
    <scope>NUCLEOTIDE SEQUENCE [LARGE SCALE GENOMIC DNA]</scope>
    <source>
        <strain evidence="11 12">Pla85_3_4</strain>
    </source>
</reference>
<comment type="pathway">
    <text evidence="1 7">Cell wall biogenesis; peptidoglycan biosynthesis.</text>
</comment>
<dbReference type="Gene3D" id="2.40.440.10">
    <property type="entry name" value="L,D-transpeptidase catalytic domain-like"/>
    <property type="match status" value="1"/>
</dbReference>
<keyword evidence="6 7" id="KW-0961">Cell wall biogenesis/degradation</keyword>
<dbReference type="InterPro" id="IPR038063">
    <property type="entry name" value="Transpep_catalytic_dom"/>
</dbReference>
<dbReference type="Pfam" id="PF03734">
    <property type="entry name" value="YkuD"/>
    <property type="match status" value="1"/>
</dbReference>
<evidence type="ECO:0000256" key="8">
    <source>
        <dbReference type="SAM" id="MobiDB-lite"/>
    </source>
</evidence>
<dbReference type="Gene3D" id="3.10.350.10">
    <property type="entry name" value="LysM domain"/>
    <property type="match status" value="1"/>
</dbReference>
<dbReference type="EMBL" id="CP036433">
    <property type="protein sequence ID" value="QDU93302.1"/>
    <property type="molecule type" value="Genomic_DNA"/>
</dbReference>
<evidence type="ECO:0000256" key="5">
    <source>
        <dbReference type="ARBA" id="ARBA00022984"/>
    </source>
</evidence>
<evidence type="ECO:0000313" key="12">
    <source>
        <dbReference type="Proteomes" id="UP000317648"/>
    </source>
</evidence>
<evidence type="ECO:0000256" key="7">
    <source>
        <dbReference type="PROSITE-ProRule" id="PRU01373"/>
    </source>
</evidence>
<feature type="domain" description="LysM" evidence="9">
    <location>
        <begin position="248"/>
        <end position="294"/>
    </location>
</feature>
<dbReference type="GO" id="GO:0009252">
    <property type="term" value="P:peptidoglycan biosynthetic process"/>
    <property type="evidence" value="ECO:0007669"/>
    <property type="project" value="UniProtKB-UniPathway"/>
</dbReference>
<dbReference type="GO" id="GO:0071555">
    <property type="term" value="P:cell wall organization"/>
    <property type="evidence" value="ECO:0007669"/>
    <property type="project" value="UniProtKB-UniRule"/>
</dbReference>
<dbReference type="SUPFAM" id="SSF141523">
    <property type="entry name" value="L,D-transpeptidase catalytic domain-like"/>
    <property type="match status" value="1"/>
</dbReference>
<dbReference type="PROSITE" id="PS52029">
    <property type="entry name" value="LD_TPASE"/>
    <property type="match status" value="1"/>
</dbReference>
<dbReference type="AlphaFoldDB" id="A0A518DN90"/>